<keyword evidence="2" id="KW-1185">Reference proteome</keyword>
<organism evidence="1 2">
    <name type="scientific">Metarhizium robertsii (strain ARSEF 23 / ATCC MYA-3075)</name>
    <name type="common">Metarhizium anisopliae (strain ARSEF 23)</name>
    <dbReference type="NCBI Taxonomy" id="655844"/>
    <lineage>
        <taxon>Eukaryota</taxon>
        <taxon>Fungi</taxon>
        <taxon>Dikarya</taxon>
        <taxon>Ascomycota</taxon>
        <taxon>Pezizomycotina</taxon>
        <taxon>Sordariomycetes</taxon>
        <taxon>Hypocreomycetidae</taxon>
        <taxon>Hypocreales</taxon>
        <taxon>Clavicipitaceae</taxon>
        <taxon>Metarhizium</taxon>
    </lineage>
</organism>
<sequence>MGALSLVNKIHSVPDFSSVHDSLRIARTESKIAADSTMQALDDIKKELKQSAESGQQISEGIWKSHEAQNETKVAAPPAQVLREIGVNVRNPLTIASLRAMNPRSLKVLACGDLSIKTASAGDMEVLRQFAEDGEHRLGNGATVRTPTYGVLFHGIRTSSMDVSQIEDIRDSILQENRPFIPGAGIKYIGWLTRTSAAKTSSSIIIEFTRHQDANKIIDEGLIWQGEVFSASCMTGRAD</sequence>
<protein>
    <submittedName>
        <fullName evidence="1">Gag-like protein</fullName>
    </submittedName>
</protein>
<evidence type="ECO:0000313" key="2">
    <source>
        <dbReference type="Proteomes" id="UP000002498"/>
    </source>
</evidence>
<name>E9FE21_METRA</name>
<dbReference type="AlphaFoldDB" id="E9FE21"/>
<reference evidence="1 2" key="2">
    <citation type="journal article" date="2014" name="Proc. Natl. Acad. Sci. U.S.A.">
        <title>Trajectory and genomic determinants of fungal-pathogen speciation and host adaptation.</title>
        <authorList>
            <person name="Hu X."/>
            <person name="Xiao G."/>
            <person name="Zheng P."/>
            <person name="Shang Y."/>
            <person name="Su Y."/>
            <person name="Zhang X."/>
            <person name="Liu X."/>
            <person name="Zhan S."/>
            <person name="St Leger R.J."/>
            <person name="Wang C."/>
        </authorList>
    </citation>
    <scope>GENOME REANNOTATION</scope>
    <source>
        <strain evidence="2">ARSEF 23 / ATCC MYA-3075</strain>
    </source>
</reference>
<reference evidence="1 2" key="1">
    <citation type="journal article" date="2011" name="PLoS Genet.">
        <title>Genome sequencing and comparative transcriptomics of the model entomopathogenic fungi Metarhizium anisopliae and M. acridum.</title>
        <authorList>
            <person name="Gao Q."/>
            <person name="Jin K."/>
            <person name="Ying S.H."/>
            <person name="Zhang Y."/>
            <person name="Xiao G."/>
            <person name="Shang Y."/>
            <person name="Duan Z."/>
            <person name="Hu X."/>
            <person name="Xie X.Q."/>
            <person name="Zhou G."/>
            <person name="Peng G."/>
            <person name="Luo Z."/>
            <person name="Huang W."/>
            <person name="Wang B."/>
            <person name="Fang W."/>
            <person name="Wang S."/>
            <person name="Zhong Y."/>
            <person name="Ma L.J."/>
            <person name="St Leger R.J."/>
            <person name="Zhao G.P."/>
            <person name="Pei Y."/>
            <person name="Feng M.G."/>
            <person name="Xia Y."/>
            <person name="Wang C."/>
        </authorList>
    </citation>
    <scope>NUCLEOTIDE SEQUENCE [LARGE SCALE GENOMIC DNA]</scope>
    <source>
        <strain evidence="2">ARSEF 23 / ATCC MYA-3075</strain>
    </source>
</reference>
<comment type="caution">
    <text evidence="1">The sequence shown here is derived from an EMBL/GenBank/DDBJ whole genome shotgun (WGS) entry which is preliminary data.</text>
</comment>
<dbReference type="EMBL" id="ADNJ02000056">
    <property type="protein sequence ID" value="EFY94017.2"/>
    <property type="molecule type" value="Genomic_DNA"/>
</dbReference>
<gene>
    <name evidence="1" type="ORF">MAA_10520</name>
</gene>
<dbReference type="HOGENOM" id="CLU_031560_2_0_1"/>
<dbReference type="RefSeq" id="XP_007826709.2">
    <property type="nucleotide sequence ID" value="XM_007828518.2"/>
</dbReference>
<dbReference type="GeneID" id="19264806"/>
<dbReference type="Proteomes" id="UP000002498">
    <property type="component" value="Unassembled WGS sequence"/>
</dbReference>
<accession>E9FE21</accession>
<proteinExistence type="predicted"/>
<dbReference type="OrthoDB" id="5429923at2759"/>
<evidence type="ECO:0000313" key="1">
    <source>
        <dbReference type="EMBL" id="EFY94017.2"/>
    </source>
</evidence>
<dbReference type="KEGG" id="maj:MAA_10520"/>